<evidence type="ECO:0000313" key="2">
    <source>
        <dbReference type="Proteomes" id="UP000820818"/>
    </source>
</evidence>
<dbReference type="PANTHER" id="PTHR22922:SF19">
    <property type="entry name" value="CAPRIN HOMOLOG"/>
    <property type="match status" value="1"/>
</dbReference>
<dbReference type="Proteomes" id="UP000820818">
    <property type="component" value="Linkage Group LG5"/>
</dbReference>
<dbReference type="EMBL" id="WJBH02000005">
    <property type="protein sequence ID" value="KAI9558401.1"/>
    <property type="molecule type" value="Genomic_DNA"/>
</dbReference>
<dbReference type="InterPro" id="IPR028816">
    <property type="entry name" value="Caprin"/>
</dbReference>
<dbReference type="GO" id="GO:0005737">
    <property type="term" value="C:cytoplasm"/>
    <property type="evidence" value="ECO:0007669"/>
    <property type="project" value="TreeGrafter"/>
</dbReference>
<name>A0AAD5L949_9CRUS</name>
<keyword evidence="2" id="KW-1185">Reference proteome</keyword>
<protein>
    <submittedName>
        <fullName evidence="1">Uncharacterized protein</fullName>
    </submittedName>
</protein>
<dbReference type="GO" id="GO:0003723">
    <property type="term" value="F:RNA binding"/>
    <property type="evidence" value="ECO:0007669"/>
    <property type="project" value="TreeGrafter"/>
</dbReference>
<proteinExistence type="predicted"/>
<sequence length="508" mass="57473">MQPTPKDGALKVKLSSQGVIFQSMGERFFSDSEWGNRHRHLIQPRRQNNKRTQDNFLINSLSVKTSHQPFKAQPQSILSYNPTNAEKAQQTLTMMVRERAVYEQSRNKRGLAKEGGKTLNWLFGVSTTEKLDKVNNQITKLSTETTAIFHALKTHTTLIHETIWELHANKETTDALQRSCLTLDKELNNARRTINNLTPQMQAVIAEIKTQLPTGWALTPATQGGDMWKPYQEAAVTAATIENGVRLFIHIPIFEFSRALTLYRVISLARATTNGSTSLKTMPFMKRAICPISQAVSRKNSKGACGVVIFLADNHRIQDDCTVLVTPWTGQEAEYLGHRRWGLSATNATRLIVTCPRQTAATQLYMFDTLAISIFEIPMACTAQSDDWIFQTSFRKDTRRQWITRTTQHLADLKTPGQPPQLPMITTKDDMSTQHTEMTTDMVQQMDGLFDLEHARLNIDGPQTHTRYPWEWIGILIPGVAIAVDPQLQALEHRLQLHEQVTSPDGTE</sequence>
<organism evidence="1 2">
    <name type="scientific">Daphnia sinensis</name>
    <dbReference type="NCBI Taxonomy" id="1820382"/>
    <lineage>
        <taxon>Eukaryota</taxon>
        <taxon>Metazoa</taxon>
        <taxon>Ecdysozoa</taxon>
        <taxon>Arthropoda</taxon>
        <taxon>Crustacea</taxon>
        <taxon>Branchiopoda</taxon>
        <taxon>Diplostraca</taxon>
        <taxon>Cladocera</taxon>
        <taxon>Anomopoda</taxon>
        <taxon>Daphniidae</taxon>
        <taxon>Daphnia</taxon>
        <taxon>Daphnia similis group</taxon>
    </lineage>
</organism>
<dbReference type="PANTHER" id="PTHR22922">
    <property type="entry name" value="GPI-ANCHORED PROTEIN P137"/>
    <property type="match status" value="1"/>
</dbReference>
<comment type="caution">
    <text evidence="1">The sequence shown here is derived from an EMBL/GenBank/DDBJ whole genome shotgun (WGS) entry which is preliminary data.</text>
</comment>
<evidence type="ECO:0000313" key="1">
    <source>
        <dbReference type="EMBL" id="KAI9558401.1"/>
    </source>
</evidence>
<gene>
    <name evidence="1" type="ORF">GHT06_015181</name>
</gene>
<reference evidence="1 2" key="1">
    <citation type="submission" date="2022-05" db="EMBL/GenBank/DDBJ databases">
        <title>A multi-omics perspective on studying reproductive biology in Daphnia sinensis.</title>
        <authorList>
            <person name="Jia J."/>
        </authorList>
    </citation>
    <scope>NUCLEOTIDE SEQUENCE [LARGE SCALE GENOMIC DNA]</scope>
    <source>
        <strain evidence="1 2">WSL</strain>
    </source>
</reference>
<accession>A0AAD5L949</accession>
<dbReference type="AlphaFoldDB" id="A0AAD5L949"/>